<evidence type="ECO:0000313" key="4">
    <source>
        <dbReference type="EMBL" id="KAL0482077.1"/>
    </source>
</evidence>
<keyword evidence="1" id="KW-0175">Coiled coil</keyword>
<feature type="compositionally biased region" description="Polar residues" evidence="2">
    <location>
        <begin position="34"/>
        <end position="45"/>
    </location>
</feature>
<evidence type="ECO:0000259" key="3">
    <source>
        <dbReference type="Pfam" id="PF16043"/>
    </source>
</evidence>
<dbReference type="EMBL" id="JAOPGA020000814">
    <property type="protein sequence ID" value="KAL0482077.1"/>
    <property type="molecule type" value="Genomic_DNA"/>
</dbReference>
<feature type="region of interest" description="Disordered" evidence="2">
    <location>
        <begin position="278"/>
        <end position="307"/>
    </location>
</feature>
<keyword evidence="5" id="KW-1185">Reference proteome</keyword>
<evidence type="ECO:0000256" key="2">
    <source>
        <dbReference type="SAM" id="MobiDB-lite"/>
    </source>
</evidence>
<dbReference type="Pfam" id="PF16043">
    <property type="entry name" value="DUF4795"/>
    <property type="match status" value="1"/>
</dbReference>
<accession>A0AAW2Z0F3</accession>
<comment type="caution">
    <text evidence="4">The sequence shown here is derived from an EMBL/GenBank/DDBJ whole genome shotgun (WGS) entry which is preliminary data.</text>
</comment>
<evidence type="ECO:0000313" key="5">
    <source>
        <dbReference type="Proteomes" id="UP001431209"/>
    </source>
</evidence>
<feature type="region of interest" description="Disordered" evidence="2">
    <location>
        <begin position="34"/>
        <end position="68"/>
    </location>
</feature>
<name>A0AAW2Z0F3_9EUKA</name>
<reference evidence="4 5" key="1">
    <citation type="submission" date="2024-03" db="EMBL/GenBank/DDBJ databases">
        <title>The Acrasis kona genome and developmental transcriptomes reveal deep origins of eukaryotic multicellular pathways.</title>
        <authorList>
            <person name="Sheikh S."/>
            <person name="Fu C.-J."/>
            <person name="Brown M.W."/>
            <person name="Baldauf S.L."/>
        </authorList>
    </citation>
    <scope>NUCLEOTIDE SEQUENCE [LARGE SCALE GENOMIC DNA]</scope>
    <source>
        <strain evidence="4 5">ATCC MYA-3509</strain>
    </source>
</reference>
<sequence length="322" mass="35772">MPQVDNTSQIHEIEQLLLKKADRKELNSMMDKINQANTELQQANAANARPFTPPPEKSSSSFSSSNHGTAVNNQAVVETANGTNSSVDPEIVKRIKETLNNHSSQLKQLYKMKADKVDVFKELSDKSEQIDRLDQVKADANIVARKAEREYVDNVLEKLKRDLSEFINITNANTADLFAKDLEYLKGLIDEKGDRGEFKAIKDMMTRSGNQEGKDGAEGLAGKTNYRCLSCNRTMNGMRQLPQSMNFDSLIDHLPNPKQRLYPRKALIVDPVTQARQQAISGSPVKKLQGMNSLPNHSTLSSLTSSGANKLVKGDEGFLPQL</sequence>
<dbReference type="AlphaFoldDB" id="A0AAW2Z0F3"/>
<proteinExistence type="predicted"/>
<feature type="domain" description="DUF4795" evidence="3">
    <location>
        <begin position="77"/>
        <end position="257"/>
    </location>
</feature>
<dbReference type="InterPro" id="IPR032013">
    <property type="entry name" value="DUF4795"/>
</dbReference>
<feature type="compositionally biased region" description="Polar residues" evidence="2">
    <location>
        <begin position="290"/>
        <end position="307"/>
    </location>
</feature>
<evidence type="ECO:0000256" key="1">
    <source>
        <dbReference type="SAM" id="Coils"/>
    </source>
</evidence>
<gene>
    <name evidence="4" type="ORF">AKO1_013262</name>
</gene>
<dbReference type="Proteomes" id="UP001431209">
    <property type="component" value="Unassembled WGS sequence"/>
</dbReference>
<feature type="coiled-coil region" evidence="1">
    <location>
        <begin position="92"/>
        <end position="150"/>
    </location>
</feature>
<organism evidence="4 5">
    <name type="scientific">Acrasis kona</name>
    <dbReference type="NCBI Taxonomy" id="1008807"/>
    <lineage>
        <taxon>Eukaryota</taxon>
        <taxon>Discoba</taxon>
        <taxon>Heterolobosea</taxon>
        <taxon>Tetramitia</taxon>
        <taxon>Eutetramitia</taxon>
        <taxon>Acrasidae</taxon>
        <taxon>Acrasis</taxon>
    </lineage>
</organism>
<protein>
    <submittedName>
        <fullName evidence="4">Developmentally-regulated protein</fullName>
    </submittedName>
</protein>